<evidence type="ECO:0000256" key="1">
    <source>
        <dbReference type="ARBA" id="ARBA00004141"/>
    </source>
</evidence>
<feature type="transmembrane region" description="Helical" evidence="11">
    <location>
        <begin position="962"/>
        <end position="982"/>
    </location>
</feature>
<keyword evidence="8 11" id="KW-1133">Transmembrane helix</keyword>
<dbReference type="Proteomes" id="UP000245956">
    <property type="component" value="Unassembled WGS sequence"/>
</dbReference>
<dbReference type="InterPro" id="IPR036640">
    <property type="entry name" value="ABC1_TM_sf"/>
</dbReference>
<keyword evidence="4 11" id="KW-0812">Transmembrane</keyword>
<feature type="transmembrane region" description="Helical" evidence="11">
    <location>
        <begin position="1106"/>
        <end position="1137"/>
    </location>
</feature>
<protein>
    <submittedName>
        <fullName evidence="14">ATP-dependent bile acid permease</fullName>
    </submittedName>
</protein>
<feature type="transmembrane region" description="Helical" evidence="11">
    <location>
        <begin position="501"/>
        <end position="522"/>
    </location>
</feature>
<dbReference type="CDD" id="cd18604">
    <property type="entry name" value="ABC_6TM_VMR1_D2_like"/>
    <property type="match status" value="1"/>
</dbReference>
<feature type="transmembrane region" description="Helical" evidence="11">
    <location>
        <begin position="473"/>
        <end position="495"/>
    </location>
</feature>
<evidence type="ECO:0000256" key="9">
    <source>
        <dbReference type="ARBA" id="ARBA00023136"/>
    </source>
</evidence>
<feature type="domain" description="ABC transmembrane type-1" evidence="13">
    <location>
        <begin position="974"/>
        <end position="1263"/>
    </location>
</feature>
<keyword evidence="7" id="KW-0067">ATP-binding</keyword>
<dbReference type="GO" id="GO:0016887">
    <property type="term" value="F:ATP hydrolysis activity"/>
    <property type="evidence" value="ECO:0007669"/>
    <property type="project" value="InterPro"/>
</dbReference>
<keyword evidence="5" id="KW-0677">Repeat</keyword>
<feature type="transmembrane region" description="Helical" evidence="11">
    <location>
        <begin position="1022"/>
        <end position="1044"/>
    </location>
</feature>
<dbReference type="PROSITE" id="PS50929">
    <property type="entry name" value="ABC_TM1F"/>
    <property type="match status" value="2"/>
</dbReference>
<dbReference type="InterPro" id="IPR011527">
    <property type="entry name" value="ABC1_TM_dom"/>
</dbReference>
<dbReference type="SMART" id="SM00382">
    <property type="entry name" value="AAA"/>
    <property type="match status" value="2"/>
</dbReference>
<comment type="subcellular location">
    <subcellularLocation>
        <location evidence="1">Membrane</location>
        <topology evidence="1">Multi-pass membrane protein</topology>
    </subcellularLocation>
</comment>
<feature type="region of interest" description="Disordered" evidence="10">
    <location>
        <begin position="909"/>
        <end position="941"/>
    </location>
</feature>
<feature type="transmembrane region" description="Helical" evidence="11">
    <location>
        <begin position="329"/>
        <end position="353"/>
    </location>
</feature>
<evidence type="ECO:0000313" key="15">
    <source>
        <dbReference type="Proteomes" id="UP000245956"/>
    </source>
</evidence>
<dbReference type="SUPFAM" id="SSF90123">
    <property type="entry name" value="ABC transporter transmembrane region"/>
    <property type="match status" value="2"/>
</dbReference>
<dbReference type="PANTHER" id="PTHR24223:SF456">
    <property type="entry name" value="MULTIDRUG RESISTANCE-ASSOCIATED PROTEIN LETHAL(2)03659"/>
    <property type="match status" value="1"/>
</dbReference>
<dbReference type="Pfam" id="PF00664">
    <property type="entry name" value="ABC_membrane"/>
    <property type="match status" value="2"/>
</dbReference>
<evidence type="ECO:0000256" key="3">
    <source>
        <dbReference type="ARBA" id="ARBA00022448"/>
    </source>
</evidence>
<organism evidence="14 15">
    <name type="scientific">Purpureocillium lilacinum</name>
    <name type="common">Paecilomyces lilacinus</name>
    <dbReference type="NCBI Taxonomy" id="33203"/>
    <lineage>
        <taxon>Eukaryota</taxon>
        <taxon>Fungi</taxon>
        <taxon>Dikarya</taxon>
        <taxon>Ascomycota</taxon>
        <taxon>Pezizomycotina</taxon>
        <taxon>Sordariomycetes</taxon>
        <taxon>Hypocreomycetidae</taxon>
        <taxon>Hypocreales</taxon>
        <taxon>Ophiocordycipitaceae</taxon>
        <taxon>Purpureocillium</taxon>
    </lineage>
</organism>
<dbReference type="InterPro" id="IPR027417">
    <property type="entry name" value="P-loop_NTPase"/>
</dbReference>
<keyword evidence="9 11" id="KW-0472">Membrane</keyword>
<dbReference type="FunFam" id="3.40.50.300:FF:000838">
    <property type="entry name" value="ABC multidrug transporter (Eurofung)"/>
    <property type="match status" value="1"/>
</dbReference>
<feature type="transmembrane region" description="Helical" evidence="11">
    <location>
        <begin position="89"/>
        <end position="108"/>
    </location>
</feature>
<dbReference type="GO" id="GO:0140359">
    <property type="term" value="F:ABC-type transporter activity"/>
    <property type="evidence" value="ECO:0007669"/>
    <property type="project" value="InterPro"/>
</dbReference>
<dbReference type="Pfam" id="PF00005">
    <property type="entry name" value="ABC_tran"/>
    <property type="match status" value="2"/>
</dbReference>
<dbReference type="Gene3D" id="3.40.50.300">
    <property type="entry name" value="P-loop containing nucleotide triphosphate hydrolases"/>
    <property type="match status" value="2"/>
</dbReference>
<name>A0A2U3EQJ8_PURLI</name>
<evidence type="ECO:0000256" key="11">
    <source>
        <dbReference type="SAM" id="Phobius"/>
    </source>
</evidence>
<reference evidence="14 15" key="1">
    <citation type="journal article" date="2016" name="Front. Microbiol.">
        <title>Genome and transcriptome sequences reveal the specific parasitism of the nematophagous Purpureocillium lilacinum 36-1.</title>
        <authorList>
            <person name="Xie J."/>
            <person name="Li S."/>
            <person name="Mo C."/>
            <person name="Xiao X."/>
            <person name="Peng D."/>
            <person name="Wang G."/>
            <person name="Xiao Y."/>
        </authorList>
    </citation>
    <scope>NUCLEOTIDE SEQUENCE [LARGE SCALE GENOMIC DNA]</scope>
    <source>
        <strain evidence="14 15">36-1</strain>
    </source>
</reference>
<feature type="domain" description="ABC transmembrane type-1" evidence="13">
    <location>
        <begin position="455"/>
        <end position="643"/>
    </location>
</feature>
<dbReference type="CDD" id="cd18596">
    <property type="entry name" value="ABC_6TM_VMR1_D1_like"/>
    <property type="match status" value="1"/>
</dbReference>
<dbReference type="CDD" id="cd03250">
    <property type="entry name" value="ABCC_MRP_domain1"/>
    <property type="match status" value="1"/>
</dbReference>
<evidence type="ECO:0000259" key="13">
    <source>
        <dbReference type="PROSITE" id="PS50929"/>
    </source>
</evidence>
<feature type="transmembrane region" description="Helical" evidence="11">
    <location>
        <begin position="120"/>
        <end position="137"/>
    </location>
</feature>
<keyword evidence="6" id="KW-0547">Nucleotide-binding</keyword>
<dbReference type="EMBL" id="LCWV01000001">
    <property type="protein sequence ID" value="PWI76768.1"/>
    <property type="molecule type" value="Genomic_DNA"/>
</dbReference>
<dbReference type="InterPro" id="IPR003439">
    <property type="entry name" value="ABC_transporter-like_ATP-bd"/>
</dbReference>
<feature type="transmembrane region" description="Helical" evidence="11">
    <location>
        <begin position="579"/>
        <end position="609"/>
    </location>
</feature>
<evidence type="ECO:0000256" key="2">
    <source>
        <dbReference type="ARBA" id="ARBA00009726"/>
    </source>
</evidence>
<dbReference type="GO" id="GO:0005524">
    <property type="term" value="F:ATP binding"/>
    <property type="evidence" value="ECO:0007669"/>
    <property type="project" value="UniProtKB-KW"/>
</dbReference>
<dbReference type="PROSITE" id="PS50893">
    <property type="entry name" value="ABC_TRANSPORTER_2"/>
    <property type="match status" value="2"/>
</dbReference>
<sequence length="1548" mass="170641">MPDIDVLLSLLVVAAVAFSLATSAALFIAQQRDTGSGAEWLPKTRPDRHVDHVETPLLAQQRDTNTNIYEDQDGFATCESMRRFRCRSAISTASTIALQGVGFIISFFDASSAQMSQLKPAPWRLVALWLLPVLWVCRNLNAERCPLFDAPADIDVESCQVLLTTAIRCDRFVPRRFVAIALGAAANASLLLALLIDLHITWRSKQDHLRRNASVVAQMATVTGAIFLLVTTPRRPNVYRRPNGRIVDGQGSSSILGRWSFSWTERVIRSMHLEALHNVRDIDILPELDYKTRSATLANTFDSQRERHRAKSPHTGLWRCLAQMNWHTLLATAALVLLSAALGFAPQIFLWKILKALECTENGVECRTASQMMPWVVSLGMTMTLTATVDEWLSWLAQSRLSIPLYAQLASALFECAMHRKETRLAGDQTFEGDDGGGSVDENVAIESAEDLADPTPSLVNLVAVDTQRIADFLAIGPVIPITGLKTVISVVFLFELVGWQSLLAGLAAFTVIAPINTRLSAKYGGAQMQLMSQRDAKAAVMTELLHGISQVKFSALESLWIGRVGTLRRRELAAQRRVFALETGLVCIWILAPVLLSAVVLSTFALIHGGLTASVAFTALSIFGELEIWLAVLPLLFSQLLQAWTSLTRIEQKLREPRVADPRQFSSNVRMDGATIAWPIDSGTDRLVSSMLKKVTVSFPDRALSIIVGKTGSGKSMLLAAILGECDVLEGKVSAPMVALQGVQPTSGMTAPWVISSACAFVAQTPWIRSASVKDNILFELPYDAARYRQVLYACALNHDVQRWPNSDETNLGENGVNLSGGQKWRISLARALYSRAHTIVIDDIFSALDANTARHVCENALVGELSRGRTRILATHHVSLALPYAEYVVHLDNGSVAYAGAPGGWTQSGESSRLPHNPLFTSEPHEEMLDTEQEQQNPREYLEKESHQIGRLSSMVLRRYLKATGGLGCAWAFITMGYLGHTTLIILRPWWISVWTQSSSWTRTNLEHPVHDEGADDTTWYMAIYLSIALGTCIIGTVRYYLVLAAGLRASRLLFTEVLHGVVFAPLMWHHTVPSGRVLNRFTVDFHLVDSKLVNTLGSIIYSAMYLLAIVIAGCMVSLWIFGVALLCIAACVVYSRKYLKAAREIKRLESNTRSPVIDHLVSSMTGLKTIRAYDCVGKYIDHMHDKVDRHSRAAWYLALTNRWLALRLSLLGALFSMLTGASVLLFNRLSASEVGFVLGFALKFSATVDWAIRQYASFELDMNAAERCLEYSDITPEAAGGDDVDDAWPTTGRLRVENLSLGYDADRTVIDGVSLSIEPSTRLGVVGRTGAGKSTLALGLFRFLETRRGSITLDGRDIAAIKIPDLRSRIAIVPQDPFLFSGTIRSNIDPFERLSDYELLGCLERVHLGLRNAQREDLALDTRVSAGGRNLSHGQRQLVCLARAMVAQPRFLILDEATSAVDNEADICLQASIRANFGVGGSSVLVIAHRIRTVVDFDSIVVMDRGRVVEFGAPAELYQREEGHFRRLVNESNDTDALVGILKPR</sequence>
<feature type="transmembrane region" description="Helical" evidence="11">
    <location>
        <begin position="1056"/>
        <end position="1074"/>
    </location>
</feature>
<feature type="transmembrane region" description="Helical" evidence="11">
    <location>
        <begin position="373"/>
        <end position="393"/>
    </location>
</feature>
<dbReference type="PROSITE" id="PS00211">
    <property type="entry name" value="ABC_TRANSPORTER_1"/>
    <property type="match status" value="1"/>
</dbReference>
<accession>A0A2U3EQJ8</accession>
<comment type="caution">
    <text evidence="14">The sequence shown here is derived from an EMBL/GenBank/DDBJ whole genome shotgun (WGS) entry which is preliminary data.</text>
</comment>
<proteinExistence type="inferred from homology"/>
<feature type="transmembrane region" description="Helical" evidence="11">
    <location>
        <begin position="6"/>
        <end position="29"/>
    </location>
</feature>
<evidence type="ECO:0000256" key="5">
    <source>
        <dbReference type="ARBA" id="ARBA00022737"/>
    </source>
</evidence>
<feature type="transmembrane region" description="Helical" evidence="11">
    <location>
        <begin position="1207"/>
        <end position="1229"/>
    </location>
</feature>
<evidence type="ECO:0000256" key="10">
    <source>
        <dbReference type="SAM" id="MobiDB-lite"/>
    </source>
</evidence>
<dbReference type="InterPro" id="IPR050173">
    <property type="entry name" value="ABC_transporter_C-like"/>
</dbReference>
<dbReference type="InterPro" id="IPR017871">
    <property type="entry name" value="ABC_transporter-like_CS"/>
</dbReference>
<feature type="transmembrane region" description="Helical" evidence="11">
    <location>
        <begin position="177"/>
        <end position="200"/>
    </location>
</feature>
<dbReference type="Gene3D" id="1.20.1560.10">
    <property type="entry name" value="ABC transporter type 1, transmembrane domain"/>
    <property type="match status" value="2"/>
</dbReference>
<feature type="domain" description="ABC transporter" evidence="12">
    <location>
        <begin position="1297"/>
        <end position="1533"/>
    </location>
</feature>
<evidence type="ECO:0000256" key="8">
    <source>
        <dbReference type="ARBA" id="ARBA00022989"/>
    </source>
</evidence>
<dbReference type="GO" id="GO:0005737">
    <property type="term" value="C:cytoplasm"/>
    <property type="evidence" value="ECO:0007669"/>
    <property type="project" value="UniProtKB-ARBA"/>
</dbReference>
<evidence type="ECO:0000313" key="14">
    <source>
        <dbReference type="EMBL" id="PWI76768.1"/>
    </source>
</evidence>
<dbReference type="CDD" id="cd03244">
    <property type="entry name" value="ABCC_MRP_domain2"/>
    <property type="match status" value="1"/>
</dbReference>
<evidence type="ECO:0000256" key="6">
    <source>
        <dbReference type="ARBA" id="ARBA00022741"/>
    </source>
</evidence>
<gene>
    <name evidence="14" type="ORF">PCL_03962</name>
</gene>
<evidence type="ECO:0000256" key="4">
    <source>
        <dbReference type="ARBA" id="ARBA00022692"/>
    </source>
</evidence>
<evidence type="ECO:0000256" key="7">
    <source>
        <dbReference type="ARBA" id="ARBA00022840"/>
    </source>
</evidence>
<feature type="transmembrane region" description="Helical" evidence="11">
    <location>
        <begin position="212"/>
        <end position="231"/>
    </location>
</feature>
<comment type="similarity">
    <text evidence="2">Belongs to the ABC transporter superfamily. ABCC family. Conjugate transporter (TC 3.A.1.208) subfamily.</text>
</comment>
<dbReference type="InterPro" id="IPR003593">
    <property type="entry name" value="AAA+_ATPase"/>
</dbReference>
<dbReference type="SUPFAM" id="SSF52540">
    <property type="entry name" value="P-loop containing nucleoside triphosphate hydrolases"/>
    <property type="match status" value="2"/>
</dbReference>
<dbReference type="PANTHER" id="PTHR24223">
    <property type="entry name" value="ATP-BINDING CASSETTE SUB-FAMILY C"/>
    <property type="match status" value="1"/>
</dbReference>
<evidence type="ECO:0000259" key="12">
    <source>
        <dbReference type="PROSITE" id="PS50893"/>
    </source>
</evidence>
<keyword evidence="3" id="KW-0813">Transport</keyword>
<dbReference type="GO" id="GO:0016020">
    <property type="term" value="C:membrane"/>
    <property type="evidence" value="ECO:0007669"/>
    <property type="project" value="UniProtKB-SubCell"/>
</dbReference>
<dbReference type="FunFam" id="1.20.1560.10:FF:000013">
    <property type="entry name" value="ABC transporter C family member 2"/>
    <property type="match status" value="1"/>
</dbReference>
<feature type="domain" description="ABC transporter" evidence="12">
    <location>
        <begin position="670"/>
        <end position="920"/>
    </location>
</feature>